<dbReference type="SUPFAM" id="SSF53474">
    <property type="entry name" value="alpha/beta-Hydrolases"/>
    <property type="match status" value="1"/>
</dbReference>
<dbReference type="Proteomes" id="UP000653472">
    <property type="component" value="Unassembled WGS sequence"/>
</dbReference>
<comment type="caution">
    <text evidence="3">The sequence shown here is derived from an EMBL/GenBank/DDBJ whole genome shotgun (WGS) entry which is preliminary data.</text>
</comment>
<dbReference type="EMBL" id="JAAVXB010000013">
    <property type="protein sequence ID" value="NKF24271.1"/>
    <property type="molecule type" value="Genomic_DNA"/>
</dbReference>
<proteinExistence type="predicted"/>
<evidence type="ECO:0000313" key="4">
    <source>
        <dbReference type="Proteomes" id="UP000653472"/>
    </source>
</evidence>
<dbReference type="Gene3D" id="3.40.50.1820">
    <property type="entry name" value="alpha/beta hydrolase"/>
    <property type="match status" value="1"/>
</dbReference>
<evidence type="ECO:0000259" key="2">
    <source>
        <dbReference type="Pfam" id="PF00561"/>
    </source>
</evidence>
<dbReference type="Pfam" id="PF00561">
    <property type="entry name" value="Abhydrolase_1"/>
    <property type="match status" value="1"/>
</dbReference>
<dbReference type="AlphaFoldDB" id="A0A969WFB3"/>
<feature type="domain" description="AB hydrolase-1" evidence="2">
    <location>
        <begin position="26"/>
        <end position="258"/>
    </location>
</feature>
<dbReference type="PRINTS" id="PR00412">
    <property type="entry name" value="EPOXHYDRLASE"/>
</dbReference>
<name>A0A969WFB3_9GAMM</name>
<dbReference type="InterPro" id="IPR000073">
    <property type="entry name" value="AB_hydrolase_1"/>
</dbReference>
<keyword evidence="4" id="KW-1185">Reference proteome</keyword>
<reference evidence="3" key="1">
    <citation type="submission" date="2020-03" db="EMBL/GenBank/DDBJ databases">
        <title>Solimonas marina sp. nov., isolated from deep seawater of the Pacific Ocean.</title>
        <authorList>
            <person name="Liu X."/>
            <person name="Lai Q."/>
            <person name="Sun F."/>
            <person name="Gai Y."/>
            <person name="Li G."/>
            <person name="Shao Z."/>
        </authorList>
    </citation>
    <scope>NUCLEOTIDE SEQUENCE</scope>
    <source>
        <strain evidence="3">C16B3</strain>
    </source>
</reference>
<dbReference type="PRINTS" id="PR00111">
    <property type="entry name" value="ABHYDROLASE"/>
</dbReference>
<organism evidence="3 4">
    <name type="scientific">Solimonas marina</name>
    <dbReference type="NCBI Taxonomy" id="2714601"/>
    <lineage>
        <taxon>Bacteria</taxon>
        <taxon>Pseudomonadati</taxon>
        <taxon>Pseudomonadota</taxon>
        <taxon>Gammaproteobacteria</taxon>
        <taxon>Nevskiales</taxon>
        <taxon>Nevskiaceae</taxon>
        <taxon>Solimonas</taxon>
    </lineage>
</organism>
<keyword evidence="1 3" id="KW-0378">Hydrolase</keyword>
<evidence type="ECO:0000313" key="3">
    <source>
        <dbReference type="EMBL" id="NKF24271.1"/>
    </source>
</evidence>
<protein>
    <submittedName>
        <fullName evidence="3">Alpha/beta fold hydrolase</fullName>
    </submittedName>
</protein>
<dbReference type="PANTHER" id="PTHR43329">
    <property type="entry name" value="EPOXIDE HYDROLASE"/>
    <property type="match status" value="1"/>
</dbReference>
<sequence length="276" mass="30863">MNEFPSKLVEANGLRLHVTDVGSGTPVVLLHGFPDTRRVWRRQVQPLVDAGYRVIVPDQRGCGDSDMPTAVSAYRLDKLADDIAALLDALGISEPAHLVGHDWGAMVGWKLAVDHAPRFASFMVMSVGHPLEYRRSIEQQLRAWYIGVFLLRGFSERLLRAGDWRALRKLSLDAEDADARVAALARPGRLTAGLSWYRANAMSILTQPFAKTSLPVFGLWSDGDFALAEGQMRNSQRQVTGPWRYQRIEKASHWLQLESADTINALMLEWFASPRA</sequence>
<dbReference type="RefSeq" id="WP_168149596.1">
    <property type="nucleotide sequence ID" value="NZ_JAAVXB010000013.1"/>
</dbReference>
<dbReference type="InterPro" id="IPR000639">
    <property type="entry name" value="Epox_hydrolase-like"/>
</dbReference>
<dbReference type="GO" id="GO:0016787">
    <property type="term" value="F:hydrolase activity"/>
    <property type="evidence" value="ECO:0007669"/>
    <property type="project" value="UniProtKB-KW"/>
</dbReference>
<gene>
    <name evidence="3" type="ORF">G7Y82_18315</name>
</gene>
<evidence type="ECO:0000256" key="1">
    <source>
        <dbReference type="ARBA" id="ARBA00022801"/>
    </source>
</evidence>
<accession>A0A969WFB3</accession>
<dbReference type="InterPro" id="IPR029058">
    <property type="entry name" value="AB_hydrolase_fold"/>
</dbReference>